<dbReference type="InterPro" id="IPR007577">
    <property type="entry name" value="GlycoTrfase_DXD_sugar-bd_CS"/>
</dbReference>
<protein>
    <submittedName>
        <fullName evidence="2">Glycosyl transferase</fullName>
    </submittedName>
</protein>
<feature type="signal peptide" evidence="1">
    <location>
        <begin position="1"/>
        <end position="19"/>
    </location>
</feature>
<dbReference type="InterPro" id="IPR029044">
    <property type="entry name" value="Nucleotide-diphossugar_trans"/>
</dbReference>
<name>A0A963Z209_9PROT</name>
<dbReference type="SUPFAM" id="SSF53448">
    <property type="entry name" value="Nucleotide-diphospho-sugar transferases"/>
    <property type="match status" value="1"/>
</dbReference>
<keyword evidence="1" id="KW-0732">Signal</keyword>
<dbReference type="EMBL" id="JAESVA010000004">
    <property type="protein sequence ID" value="MCB8881051.1"/>
    <property type="molecule type" value="Genomic_DNA"/>
</dbReference>
<dbReference type="InterPro" id="IPR051981">
    <property type="entry name" value="Glycosyltransf_32"/>
</dbReference>
<reference evidence="2 3" key="1">
    <citation type="journal article" date="2021" name="Microorganisms">
        <title>Acidisoma silvae sp. nov. and Acidisomacellulosilytica sp. nov., Two Acidophilic Bacteria Isolated from Decaying Wood, Hydrolyzing Cellulose and Producing Poly-3-hydroxybutyrate.</title>
        <authorList>
            <person name="Mieszkin S."/>
            <person name="Pouder E."/>
            <person name="Uroz S."/>
            <person name="Simon-Colin C."/>
            <person name="Alain K."/>
        </authorList>
    </citation>
    <scope>NUCLEOTIDE SEQUENCE [LARGE SCALE GENOMIC DNA]</scope>
    <source>
        <strain evidence="2 3">HW T5.17</strain>
    </source>
</reference>
<evidence type="ECO:0000313" key="2">
    <source>
        <dbReference type="EMBL" id="MCB8881051.1"/>
    </source>
</evidence>
<dbReference type="GO" id="GO:0016020">
    <property type="term" value="C:membrane"/>
    <property type="evidence" value="ECO:0007669"/>
    <property type="project" value="GOC"/>
</dbReference>
<evidence type="ECO:0000256" key="1">
    <source>
        <dbReference type="SAM" id="SignalP"/>
    </source>
</evidence>
<dbReference type="GO" id="GO:0006688">
    <property type="term" value="P:glycosphingolipid biosynthetic process"/>
    <property type="evidence" value="ECO:0007669"/>
    <property type="project" value="TreeGrafter"/>
</dbReference>
<dbReference type="PANTHER" id="PTHR12042">
    <property type="entry name" value="LACTOSYLCERAMIDE 4-ALPHA-GALACTOSYLTRANSFERASE ALPHA- 1,4-GALACTOSYLTRANSFERASE"/>
    <property type="match status" value="1"/>
</dbReference>
<dbReference type="Pfam" id="PF04488">
    <property type="entry name" value="Gly_transf_sug"/>
    <property type="match status" value="1"/>
</dbReference>
<feature type="chain" id="PRO_5037178430" evidence="1">
    <location>
        <begin position="20"/>
        <end position="329"/>
    </location>
</feature>
<keyword evidence="3" id="KW-1185">Reference proteome</keyword>
<keyword evidence="2" id="KW-0808">Transferase</keyword>
<organism evidence="2 3">
    <name type="scientific">Acidisoma cellulosilyticum</name>
    <dbReference type="NCBI Taxonomy" id="2802395"/>
    <lineage>
        <taxon>Bacteria</taxon>
        <taxon>Pseudomonadati</taxon>
        <taxon>Pseudomonadota</taxon>
        <taxon>Alphaproteobacteria</taxon>
        <taxon>Acetobacterales</taxon>
        <taxon>Acidocellaceae</taxon>
        <taxon>Acidisoma</taxon>
    </lineage>
</organism>
<dbReference type="PANTHER" id="PTHR12042:SF21">
    <property type="entry name" value="ALPHA1,4-GALACTOSYLTRANSFERASE 1-RELATED"/>
    <property type="match status" value="1"/>
</dbReference>
<evidence type="ECO:0000313" key="3">
    <source>
        <dbReference type="Proteomes" id="UP000721844"/>
    </source>
</evidence>
<comment type="caution">
    <text evidence="2">The sequence shown here is derived from an EMBL/GenBank/DDBJ whole genome shotgun (WGS) entry which is preliminary data.</text>
</comment>
<proteinExistence type="predicted"/>
<gene>
    <name evidence="2" type="ORF">ACELLULO517_12465</name>
</gene>
<dbReference type="GO" id="GO:0016758">
    <property type="term" value="F:hexosyltransferase activity"/>
    <property type="evidence" value="ECO:0007669"/>
    <property type="project" value="TreeGrafter"/>
</dbReference>
<accession>A0A963Z209</accession>
<dbReference type="AlphaFoldDB" id="A0A963Z209"/>
<sequence>MSIPAVVHFCWIGPRLSWASVFALLSAAECGELAEVVLHHTHALEDCPELGALRSHQGVRLSRIDPLAVLAQAGEALGPGKSEALAAMYGRLDSPVVRSDILRAAVLFIEGGVYLDLDTITTQSLRPLLQAPFFVGCEYVVWPGAALQNRTPSLLIRQVGLDLMRKVLRSLPGGWRAFRVIQGLYFRNVNNAVMGAEAGAPLLAAYLLAMLEVPSERQALPYALGPHLLQAVIQRKPGTDLVVHPPETFSPLPPEISEHWFRIGRLGTVGAALTEETRLVHWYASIRTAASVADINPAYIQENRQRQMYSQLVYAKLGHLPQLFPSNTA</sequence>
<dbReference type="Gene3D" id="3.90.550.20">
    <property type="match status" value="1"/>
</dbReference>
<dbReference type="Proteomes" id="UP000721844">
    <property type="component" value="Unassembled WGS sequence"/>
</dbReference>